<proteinExistence type="predicted"/>
<keyword evidence="4" id="KW-0540">Nuclease</keyword>
<evidence type="ECO:0000256" key="2">
    <source>
        <dbReference type="ARBA" id="ARBA00001946"/>
    </source>
</evidence>
<keyword evidence="5" id="KW-0479">Metal-binding</keyword>
<evidence type="ECO:0000256" key="3">
    <source>
        <dbReference type="ARBA" id="ARBA00004322"/>
    </source>
</evidence>
<dbReference type="PANTHER" id="PTHR15822">
    <property type="entry name" value="TRAF AND TNF RECEPTOR-ASSOCIATED PROTEIN"/>
    <property type="match status" value="1"/>
</dbReference>
<dbReference type="GO" id="GO:0006302">
    <property type="term" value="P:double-strand break repair"/>
    <property type="evidence" value="ECO:0007669"/>
    <property type="project" value="TreeGrafter"/>
</dbReference>
<dbReference type="PANTHER" id="PTHR15822:SF4">
    <property type="entry name" value="TYROSYL-DNA PHOSPHODIESTERASE 2"/>
    <property type="match status" value="1"/>
</dbReference>
<protein>
    <recommendedName>
        <fullName evidence="11">Endonuclease/exonuclease/phosphatase domain-containing protein</fullName>
    </recommendedName>
</protein>
<keyword evidence="10" id="KW-0539">Nucleus</keyword>
<dbReference type="GO" id="GO:0070260">
    <property type="term" value="F:5'-tyrosyl-DNA phosphodiesterase activity"/>
    <property type="evidence" value="ECO:0007669"/>
    <property type="project" value="TreeGrafter"/>
</dbReference>
<dbReference type="InterPro" id="IPR036691">
    <property type="entry name" value="Endo/exonu/phosph_ase_sf"/>
</dbReference>
<evidence type="ECO:0000256" key="5">
    <source>
        <dbReference type="ARBA" id="ARBA00022723"/>
    </source>
</evidence>
<dbReference type="GO" id="GO:0005737">
    <property type="term" value="C:cytoplasm"/>
    <property type="evidence" value="ECO:0007669"/>
    <property type="project" value="TreeGrafter"/>
</dbReference>
<keyword evidence="9" id="KW-0234">DNA repair</keyword>
<organism evidence="12 13">
    <name type="scientific">Westerdykella ornata</name>
    <dbReference type="NCBI Taxonomy" id="318751"/>
    <lineage>
        <taxon>Eukaryota</taxon>
        <taxon>Fungi</taxon>
        <taxon>Dikarya</taxon>
        <taxon>Ascomycota</taxon>
        <taxon>Pezizomycotina</taxon>
        <taxon>Dothideomycetes</taxon>
        <taxon>Pleosporomycetidae</taxon>
        <taxon>Pleosporales</taxon>
        <taxon>Sporormiaceae</taxon>
        <taxon>Westerdykella</taxon>
    </lineage>
</organism>
<dbReference type="OrthoDB" id="9975959at2759"/>
<dbReference type="InterPro" id="IPR051547">
    <property type="entry name" value="TDP2-like"/>
</dbReference>
<dbReference type="CDD" id="cd09080">
    <property type="entry name" value="TDP2"/>
    <property type="match status" value="1"/>
</dbReference>
<evidence type="ECO:0000256" key="6">
    <source>
        <dbReference type="ARBA" id="ARBA00022763"/>
    </source>
</evidence>
<evidence type="ECO:0000313" key="13">
    <source>
        <dbReference type="Proteomes" id="UP000800097"/>
    </source>
</evidence>
<evidence type="ECO:0000259" key="11">
    <source>
        <dbReference type="Pfam" id="PF03372"/>
    </source>
</evidence>
<evidence type="ECO:0000256" key="7">
    <source>
        <dbReference type="ARBA" id="ARBA00022801"/>
    </source>
</evidence>
<comment type="subcellular location">
    <subcellularLocation>
        <location evidence="3">Nucleus</location>
        <location evidence="3">PML body</location>
    </subcellularLocation>
</comment>
<dbReference type="GO" id="GO:0046872">
    <property type="term" value="F:metal ion binding"/>
    <property type="evidence" value="ECO:0007669"/>
    <property type="project" value="UniProtKB-KW"/>
</dbReference>
<feature type="domain" description="Endonuclease/exonuclease/phosphatase" evidence="11">
    <location>
        <begin position="54"/>
        <end position="293"/>
    </location>
</feature>
<evidence type="ECO:0000313" key="12">
    <source>
        <dbReference type="EMBL" id="KAF2278238.1"/>
    </source>
</evidence>
<evidence type="ECO:0000256" key="8">
    <source>
        <dbReference type="ARBA" id="ARBA00022842"/>
    </source>
</evidence>
<dbReference type="Gene3D" id="3.60.10.10">
    <property type="entry name" value="Endonuclease/exonuclease/phosphatase"/>
    <property type="match status" value="1"/>
</dbReference>
<dbReference type="GeneID" id="54551131"/>
<sequence length="341" mass="38097">MASRSLIASLFEKQFRYVLKPQPFYSFTNEQWRPQTETSPAVQQGPPLESIRVLTWNIDFMASHPRERMSVAIQYLGGLIASLPASTAVAVLLQEMVETEPRGPQLERPDDAKDISMLLDADWVRKRFYISDTDMSTARAHYGQVTLLDKRLSVAQVSRLPFVSEYGREAVIVDVRLSSASSCILRICNVHLDSLNGPLRPVQWAGLGKQLQDEEQGVVASIVAGDCNATRPRDRAAPEQNGFKDAYLELGGVEGDEAGATWGFQSRHWQRFGRSRLDKIVFCGKLQVKTLDRIGVGVKVEDEQAVREMAEEALPFVTDHYGLMAEFTVEDSLMTIMTEGA</sequence>
<dbReference type="Pfam" id="PF03372">
    <property type="entry name" value="Exo_endo_phos"/>
    <property type="match status" value="1"/>
</dbReference>
<name>A0A6A6JQR0_WESOR</name>
<reference evidence="12" key="1">
    <citation type="journal article" date="2020" name="Stud. Mycol.">
        <title>101 Dothideomycetes genomes: a test case for predicting lifestyles and emergence of pathogens.</title>
        <authorList>
            <person name="Haridas S."/>
            <person name="Albert R."/>
            <person name="Binder M."/>
            <person name="Bloem J."/>
            <person name="Labutti K."/>
            <person name="Salamov A."/>
            <person name="Andreopoulos B."/>
            <person name="Baker S."/>
            <person name="Barry K."/>
            <person name="Bills G."/>
            <person name="Bluhm B."/>
            <person name="Cannon C."/>
            <person name="Castanera R."/>
            <person name="Culley D."/>
            <person name="Daum C."/>
            <person name="Ezra D."/>
            <person name="Gonzalez J."/>
            <person name="Henrissat B."/>
            <person name="Kuo A."/>
            <person name="Liang C."/>
            <person name="Lipzen A."/>
            <person name="Lutzoni F."/>
            <person name="Magnuson J."/>
            <person name="Mondo S."/>
            <person name="Nolan M."/>
            <person name="Ohm R."/>
            <person name="Pangilinan J."/>
            <person name="Park H.-J."/>
            <person name="Ramirez L."/>
            <person name="Alfaro M."/>
            <person name="Sun H."/>
            <person name="Tritt A."/>
            <person name="Yoshinaga Y."/>
            <person name="Zwiers L.-H."/>
            <person name="Turgeon B."/>
            <person name="Goodwin S."/>
            <person name="Spatafora J."/>
            <person name="Crous P."/>
            <person name="Grigoriev I."/>
        </authorList>
    </citation>
    <scope>NUCLEOTIDE SEQUENCE</scope>
    <source>
        <strain evidence="12">CBS 379.55</strain>
    </source>
</reference>
<evidence type="ECO:0000256" key="4">
    <source>
        <dbReference type="ARBA" id="ARBA00022722"/>
    </source>
</evidence>
<dbReference type="Proteomes" id="UP000800097">
    <property type="component" value="Unassembled WGS sequence"/>
</dbReference>
<dbReference type="RefSeq" id="XP_033655777.1">
    <property type="nucleotide sequence ID" value="XM_033797956.1"/>
</dbReference>
<comment type="cofactor">
    <cofactor evidence="1">
        <name>Mn(2+)</name>
        <dbReference type="ChEBI" id="CHEBI:29035"/>
    </cofactor>
</comment>
<evidence type="ECO:0000256" key="9">
    <source>
        <dbReference type="ARBA" id="ARBA00023204"/>
    </source>
</evidence>
<accession>A0A6A6JQR0</accession>
<gene>
    <name evidence="12" type="ORF">EI97DRAFT_431503</name>
</gene>
<keyword evidence="8" id="KW-0460">Magnesium</keyword>
<dbReference type="InterPro" id="IPR005135">
    <property type="entry name" value="Endo/exonuclease/phosphatase"/>
</dbReference>
<keyword evidence="13" id="KW-1185">Reference proteome</keyword>
<dbReference type="GO" id="GO:0003697">
    <property type="term" value="F:single-stranded DNA binding"/>
    <property type="evidence" value="ECO:0007669"/>
    <property type="project" value="TreeGrafter"/>
</dbReference>
<keyword evidence="6" id="KW-0227">DNA damage</keyword>
<comment type="cofactor">
    <cofactor evidence="2">
        <name>Mg(2+)</name>
        <dbReference type="ChEBI" id="CHEBI:18420"/>
    </cofactor>
</comment>
<keyword evidence="7" id="KW-0378">Hydrolase</keyword>
<dbReference type="SUPFAM" id="SSF56219">
    <property type="entry name" value="DNase I-like"/>
    <property type="match status" value="1"/>
</dbReference>
<evidence type="ECO:0000256" key="10">
    <source>
        <dbReference type="ARBA" id="ARBA00023242"/>
    </source>
</evidence>
<dbReference type="EMBL" id="ML986488">
    <property type="protein sequence ID" value="KAF2278238.1"/>
    <property type="molecule type" value="Genomic_DNA"/>
</dbReference>
<dbReference type="GO" id="GO:0004518">
    <property type="term" value="F:nuclease activity"/>
    <property type="evidence" value="ECO:0007669"/>
    <property type="project" value="UniProtKB-KW"/>
</dbReference>
<evidence type="ECO:0000256" key="1">
    <source>
        <dbReference type="ARBA" id="ARBA00001936"/>
    </source>
</evidence>
<dbReference type="AlphaFoldDB" id="A0A6A6JQR0"/>